<accession>A0A7K1GK46</accession>
<feature type="signal peptide" evidence="1">
    <location>
        <begin position="1"/>
        <end position="23"/>
    </location>
</feature>
<organism evidence="2 3">
    <name type="scientific">Myroides pelagicus</name>
    <dbReference type="NCBI Taxonomy" id="270914"/>
    <lineage>
        <taxon>Bacteria</taxon>
        <taxon>Pseudomonadati</taxon>
        <taxon>Bacteroidota</taxon>
        <taxon>Flavobacteriia</taxon>
        <taxon>Flavobacteriales</taxon>
        <taxon>Flavobacteriaceae</taxon>
        <taxon>Myroides</taxon>
    </lineage>
</organism>
<evidence type="ECO:0000313" key="2">
    <source>
        <dbReference type="EMBL" id="MTH28793.1"/>
    </source>
</evidence>
<sequence length="481" mass="54997">MNYKKILVAVVGVLSIASCTANFEETNTDPNRLQKIYPSTLLNPIIYEAASHGLYRSWSHNNQFMQANVAFPSSVDGIQRYDFSDDIGSSSWNAYYRWIKNARDMEKEAIKVADANYEAIAITLRVWMAANLTDLFGPIPYFDASQGDSGKLLPKFDNQEDIYASFFDDLERANSLYDTGKALKFNPDILFTDGGAYWKRWQKFTNSLHLRLLLRASNRAEVGAYDKMVAMLNDPVKYPVIESNEESVVLDITGITPNVSPWSRIQDFTLSKKMASFFIDHLVAFEDPRLPIYATEAYRIENKKKVYIGYKGIPSAWDGPDSQFDYEASGLNNEMAKNPTKAPILTYAELLFIKAELGVKGYLPDAEKNYKEAVKSAITQFEIEVPANYFDKAEVAFDGSLEKVMLQKYYALYMTDYQQWFEYKRTGLPELPKTQSMLNNGVMPSRFPFPLSIRTQNRTEYEKIVGEMGGDDINVKMWWQN</sequence>
<dbReference type="AlphaFoldDB" id="A0A7K1GK46"/>
<dbReference type="Proteomes" id="UP000488936">
    <property type="component" value="Unassembled WGS sequence"/>
</dbReference>
<feature type="chain" id="PRO_5029816411" evidence="1">
    <location>
        <begin position="24"/>
        <end position="481"/>
    </location>
</feature>
<protein>
    <submittedName>
        <fullName evidence="2">SusD/RagB family nutrient-binding outer membrane lipoprotein</fullName>
    </submittedName>
</protein>
<name>A0A7K1GK46_9FLAO</name>
<gene>
    <name evidence="2" type="ORF">GJV77_02475</name>
</gene>
<keyword evidence="2" id="KW-0449">Lipoprotein</keyword>
<keyword evidence="3" id="KW-1185">Reference proteome</keyword>
<evidence type="ECO:0000313" key="3">
    <source>
        <dbReference type="Proteomes" id="UP000488936"/>
    </source>
</evidence>
<comment type="caution">
    <text evidence="2">The sequence shown here is derived from an EMBL/GenBank/DDBJ whole genome shotgun (WGS) entry which is preliminary data.</text>
</comment>
<dbReference type="SUPFAM" id="SSF48452">
    <property type="entry name" value="TPR-like"/>
    <property type="match status" value="1"/>
</dbReference>
<dbReference type="RefSeq" id="WP_155034777.1">
    <property type="nucleotide sequence ID" value="NZ_JAYMMG010000010.1"/>
</dbReference>
<keyword evidence="1" id="KW-0732">Signal</keyword>
<reference evidence="2 3" key="1">
    <citation type="journal article" date="2006" name="Int. J. Syst. Evol. Microbiol.">
        <title>Myroides pelagicus sp. nov., isolated from seawater in Thailand.</title>
        <authorList>
            <person name="Yoon J."/>
            <person name="Maneerat S."/>
            <person name="Kawai F."/>
            <person name="Yokota A."/>
        </authorList>
    </citation>
    <scope>NUCLEOTIDE SEQUENCE [LARGE SCALE GENOMIC DNA]</scope>
    <source>
        <strain evidence="2 3">SM1T</strain>
    </source>
</reference>
<dbReference type="EMBL" id="WMJY01000003">
    <property type="protein sequence ID" value="MTH28793.1"/>
    <property type="molecule type" value="Genomic_DNA"/>
</dbReference>
<proteinExistence type="predicted"/>
<dbReference type="Pfam" id="PF12771">
    <property type="entry name" value="SusD-like_2"/>
    <property type="match status" value="1"/>
</dbReference>
<dbReference type="Gene3D" id="1.25.40.390">
    <property type="match status" value="1"/>
</dbReference>
<dbReference type="PROSITE" id="PS51257">
    <property type="entry name" value="PROKAR_LIPOPROTEIN"/>
    <property type="match status" value="1"/>
</dbReference>
<evidence type="ECO:0000256" key="1">
    <source>
        <dbReference type="SAM" id="SignalP"/>
    </source>
</evidence>
<dbReference type="OrthoDB" id="725917at2"/>
<dbReference type="InterPro" id="IPR041662">
    <property type="entry name" value="SusD-like_2"/>
</dbReference>
<dbReference type="InterPro" id="IPR011990">
    <property type="entry name" value="TPR-like_helical_dom_sf"/>
</dbReference>